<dbReference type="EMBL" id="JANEYG010000070">
    <property type="protein sequence ID" value="KAJ8914524.1"/>
    <property type="molecule type" value="Genomic_DNA"/>
</dbReference>
<feature type="compositionally biased region" description="Acidic residues" evidence="1">
    <location>
        <begin position="438"/>
        <end position="449"/>
    </location>
</feature>
<dbReference type="InterPro" id="IPR012337">
    <property type="entry name" value="RNaseH-like_sf"/>
</dbReference>
<evidence type="ECO:0000313" key="4">
    <source>
        <dbReference type="Proteomes" id="UP001159042"/>
    </source>
</evidence>
<name>A0AAV8VK37_9CUCU</name>
<dbReference type="InterPro" id="IPR036397">
    <property type="entry name" value="RNaseH_sf"/>
</dbReference>
<protein>
    <recommendedName>
        <fullName evidence="2">Integrase catalytic domain-containing protein</fullName>
    </recommendedName>
</protein>
<sequence>MPTSVRTADGKKCAAQGPVWIEITVAGQKLELEVLAFEVMLEELILGQNWLAEQRATIDFKDPPIADTPSRVRGKKVRRRRRRGRGRLEGDFGTIYGRLDPVINQAEGNDATLYEEIVQAQRQGPEYAATRARWGYPERIITDNGPTFRSNMWERFLERNRIEGYVTPVYHQRSNPVERRNQEVKKLLRVHLRDKQQNRWDENLRDVQFALHSRANAATGLTPGETLLGAPLVRPGEWKHPEHQRQVENDRAAKEERVRRAHARQEVYARKLFPGGDPPMRHQVGDRVLVRSFPGLRPVFGAPWSGPFPIEAVRSDEVYEVDRNGSQVLVHIDDIRPAPRQPVPQRDLAEAREDDENFLQQYQRTEDEEEAQEAVEESVEAPSVSLGDRAPGVHEEPQPLLPQQQRELEQEEPQPSTSWQGLSKEEAAQLGIRHPEMMIEDCSDDEDEPPPTLRDAVSISVSPAVGWATP</sequence>
<feature type="domain" description="Integrase catalytic" evidence="2">
    <location>
        <begin position="127"/>
        <end position="231"/>
    </location>
</feature>
<dbReference type="Gene3D" id="3.30.420.10">
    <property type="entry name" value="Ribonuclease H-like superfamily/Ribonuclease H"/>
    <property type="match status" value="1"/>
</dbReference>
<feature type="compositionally biased region" description="Basic and acidic residues" evidence="1">
    <location>
        <begin position="423"/>
        <end position="437"/>
    </location>
</feature>
<evidence type="ECO:0000259" key="2">
    <source>
        <dbReference type="PROSITE" id="PS50994"/>
    </source>
</evidence>
<dbReference type="GO" id="GO:0003676">
    <property type="term" value="F:nucleic acid binding"/>
    <property type="evidence" value="ECO:0007669"/>
    <property type="project" value="InterPro"/>
</dbReference>
<dbReference type="GO" id="GO:0015074">
    <property type="term" value="P:DNA integration"/>
    <property type="evidence" value="ECO:0007669"/>
    <property type="project" value="InterPro"/>
</dbReference>
<proteinExistence type="predicted"/>
<feature type="region of interest" description="Disordered" evidence="1">
    <location>
        <begin position="364"/>
        <end position="470"/>
    </location>
</feature>
<dbReference type="PANTHER" id="PTHR37984:SF5">
    <property type="entry name" value="PROTEIN NYNRIN-LIKE"/>
    <property type="match status" value="1"/>
</dbReference>
<organism evidence="3 4">
    <name type="scientific">Exocentrus adspersus</name>
    <dbReference type="NCBI Taxonomy" id="1586481"/>
    <lineage>
        <taxon>Eukaryota</taxon>
        <taxon>Metazoa</taxon>
        <taxon>Ecdysozoa</taxon>
        <taxon>Arthropoda</taxon>
        <taxon>Hexapoda</taxon>
        <taxon>Insecta</taxon>
        <taxon>Pterygota</taxon>
        <taxon>Neoptera</taxon>
        <taxon>Endopterygota</taxon>
        <taxon>Coleoptera</taxon>
        <taxon>Polyphaga</taxon>
        <taxon>Cucujiformia</taxon>
        <taxon>Chrysomeloidea</taxon>
        <taxon>Cerambycidae</taxon>
        <taxon>Lamiinae</taxon>
        <taxon>Acanthocinini</taxon>
        <taxon>Exocentrus</taxon>
    </lineage>
</organism>
<dbReference type="Proteomes" id="UP001159042">
    <property type="component" value="Unassembled WGS sequence"/>
</dbReference>
<reference evidence="3 4" key="1">
    <citation type="journal article" date="2023" name="Insect Mol. Biol.">
        <title>Genome sequencing provides insights into the evolution of gene families encoding plant cell wall-degrading enzymes in longhorned beetles.</title>
        <authorList>
            <person name="Shin N.R."/>
            <person name="Okamura Y."/>
            <person name="Kirsch R."/>
            <person name="Pauchet Y."/>
        </authorList>
    </citation>
    <scope>NUCLEOTIDE SEQUENCE [LARGE SCALE GENOMIC DNA]</scope>
    <source>
        <strain evidence="3">EAD_L_NR</strain>
    </source>
</reference>
<dbReference type="PANTHER" id="PTHR37984">
    <property type="entry name" value="PROTEIN CBG26694"/>
    <property type="match status" value="1"/>
</dbReference>
<feature type="region of interest" description="Disordered" evidence="1">
    <location>
        <begin position="235"/>
        <end position="261"/>
    </location>
</feature>
<accession>A0AAV8VK37</accession>
<comment type="caution">
    <text evidence="3">The sequence shown here is derived from an EMBL/GenBank/DDBJ whole genome shotgun (WGS) entry which is preliminary data.</text>
</comment>
<evidence type="ECO:0000256" key="1">
    <source>
        <dbReference type="SAM" id="MobiDB-lite"/>
    </source>
</evidence>
<dbReference type="InterPro" id="IPR050951">
    <property type="entry name" value="Retrovirus_Pol_polyprotein"/>
</dbReference>
<gene>
    <name evidence="3" type="ORF">NQ315_002797</name>
</gene>
<feature type="compositionally biased region" description="Acidic residues" evidence="1">
    <location>
        <begin position="366"/>
        <end position="379"/>
    </location>
</feature>
<keyword evidence="4" id="KW-1185">Reference proteome</keyword>
<dbReference type="InterPro" id="IPR001584">
    <property type="entry name" value="Integrase_cat-core"/>
</dbReference>
<dbReference type="AlphaFoldDB" id="A0AAV8VK37"/>
<feature type="compositionally biased region" description="Basic and acidic residues" evidence="1">
    <location>
        <begin position="236"/>
        <end position="261"/>
    </location>
</feature>
<dbReference type="SUPFAM" id="SSF53098">
    <property type="entry name" value="Ribonuclease H-like"/>
    <property type="match status" value="1"/>
</dbReference>
<evidence type="ECO:0000313" key="3">
    <source>
        <dbReference type="EMBL" id="KAJ8914524.1"/>
    </source>
</evidence>
<feature type="region of interest" description="Disordered" evidence="1">
    <location>
        <begin position="330"/>
        <end position="352"/>
    </location>
</feature>
<dbReference type="PROSITE" id="PS50994">
    <property type="entry name" value="INTEGRASE"/>
    <property type="match status" value="1"/>
</dbReference>